<gene>
    <name evidence="2" type="ORF">F907_01898</name>
</gene>
<keyword evidence="1" id="KW-0812">Transmembrane</keyword>
<evidence type="ECO:0000313" key="3">
    <source>
        <dbReference type="Proteomes" id="UP000014559"/>
    </source>
</evidence>
<protein>
    <submittedName>
        <fullName evidence="2">Uncharacterized protein</fullName>
    </submittedName>
</protein>
<dbReference type="EMBL" id="ATGK01000011">
    <property type="protein sequence ID" value="EPG37928.1"/>
    <property type="molecule type" value="Genomic_DNA"/>
</dbReference>
<evidence type="ECO:0000256" key="1">
    <source>
        <dbReference type="SAM" id="Phobius"/>
    </source>
</evidence>
<feature type="transmembrane region" description="Helical" evidence="1">
    <location>
        <begin position="12"/>
        <end position="30"/>
    </location>
</feature>
<keyword evidence="1" id="KW-0472">Membrane</keyword>
<dbReference type="HOGENOM" id="CLU_3394666_0_0_6"/>
<dbReference type="AlphaFoldDB" id="S3TAG3"/>
<dbReference type="Proteomes" id="UP000014559">
    <property type="component" value="Unassembled WGS sequence"/>
</dbReference>
<accession>S3TAG3</accession>
<evidence type="ECO:0000313" key="2">
    <source>
        <dbReference type="EMBL" id="EPG37928.1"/>
    </source>
</evidence>
<name>S3TAG3_9GAMM</name>
<sequence length="34" mass="3852">MKFMTVASVQKSYVKVFGIILPVFVLKTHIELLA</sequence>
<reference evidence="2 3" key="1">
    <citation type="submission" date="2013-06" db="EMBL/GenBank/DDBJ databases">
        <title>The Genome Sequence of Acinetobacter sp. NIPH 2036.</title>
        <authorList>
            <consortium name="The Broad Institute Genome Sequencing Platform"/>
            <consortium name="The Broad Institute Genome Sequencing Center for Infectious Disease"/>
            <person name="Cerqueira G."/>
            <person name="Feldgarden M."/>
            <person name="Courvalin P."/>
            <person name="Perichon B."/>
            <person name="Grillot-Courvalin C."/>
            <person name="Clermont D."/>
            <person name="Rocha E."/>
            <person name="Yoon E.-J."/>
            <person name="Nemec A."/>
            <person name="Young S.K."/>
            <person name="Zeng Q."/>
            <person name="Gargeya S."/>
            <person name="Fitzgerald M."/>
            <person name="Abouelleil A."/>
            <person name="Alvarado L."/>
            <person name="Berlin A.M."/>
            <person name="Chapman S.B."/>
            <person name="Dewar J."/>
            <person name="Goldberg J."/>
            <person name="Griggs A."/>
            <person name="Gujja S."/>
            <person name="Hansen M."/>
            <person name="Howarth C."/>
            <person name="Imamovic A."/>
            <person name="Larimer J."/>
            <person name="McCowan C."/>
            <person name="Murphy C."/>
            <person name="Pearson M."/>
            <person name="Priest M."/>
            <person name="Roberts A."/>
            <person name="Saif S."/>
            <person name="Shea T."/>
            <person name="Sykes S."/>
            <person name="Wortman J."/>
            <person name="Nusbaum C."/>
            <person name="Birren B."/>
        </authorList>
    </citation>
    <scope>NUCLEOTIDE SEQUENCE [LARGE SCALE GENOMIC DNA]</scope>
    <source>
        <strain evidence="2 3">NIPH 2036</strain>
    </source>
</reference>
<organism evidence="2 3">
    <name type="scientific">Acinetobacter colistiniresistens</name>
    <dbReference type="NCBI Taxonomy" id="280145"/>
    <lineage>
        <taxon>Bacteria</taxon>
        <taxon>Pseudomonadati</taxon>
        <taxon>Pseudomonadota</taxon>
        <taxon>Gammaproteobacteria</taxon>
        <taxon>Moraxellales</taxon>
        <taxon>Moraxellaceae</taxon>
        <taxon>Acinetobacter</taxon>
    </lineage>
</organism>
<proteinExistence type="predicted"/>
<comment type="caution">
    <text evidence="2">The sequence shown here is derived from an EMBL/GenBank/DDBJ whole genome shotgun (WGS) entry which is preliminary data.</text>
</comment>
<keyword evidence="1" id="KW-1133">Transmembrane helix</keyword>